<organism evidence="4 5">
    <name type="scientific">Aphanomyces stellatus</name>
    <dbReference type="NCBI Taxonomy" id="120398"/>
    <lineage>
        <taxon>Eukaryota</taxon>
        <taxon>Sar</taxon>
        <taxon>Stramenopiles</taxon>
        <taxon>Oomycota</taxon>
        <taxon>Saprolegniomycetes</taxon>
        <taxon>Saprolegniales</taxon>
        <taxon>Verrucalvaceae</taxon>
        <taxon>Aphanomyces</taxon>
    </lineage>
</organism>
<dbReference type="AlphaFoldDB" id="A0A485KUS9"/>
<protein>
    <submittedName>
        <fullName evidence="4">Aste57867_11973 protein</fullName>
    </submittedName>
</protein>
<feature type="compositionally biased region" description="Acidic residues" evidence="1">
    <location>
        <begin position="97"/>
        <end position="118"/>
    </location>
</feature>
<gene>
    <name evidence="4" type="primary">Aste57867_11973</name>
    <name evidence="3" type="ORF">As57867_011928</name>
    <name evidence="4" type="ORF">ASTE57867_11973</name>
</gene>
<dbReference type="EMBL" id="VJMH01005326">
    <property type="protein sequence ID" value="KAF0697327.1"/>
    <property type="molecule type" value="Genomic_DNA"/>
</dbReference>
<keyword evidence="5" id="KW-1185">Reference proteome</keyword>
<dbReference type="EMBL" id="CAADRA010005347">
    <property type="protein sequence ID" value="VFT88828.1"/>
    <property type="molecule type" value="Genomic_DNA"/>
</dbReference>
<dbReference type="Proteomes" id="UP000332933">
    <property type="component" value="Unassembled WGS sequence"/>
</dbReference>
<reference evidence="3" key="2">
    <citation type="submission" date="2019-06" db="EMBL/GenBank/DDBJ databases">
        <title>Genomics analysis of Aphanomyces spp. identifies a new class of oomycete effector associated with host adaptation.</title>
        <authorList>
            <person name="Gaulin E."/>
        </authorList>
    </citation>
    <scope>NUCLEOTIDE SEQUENCE</scope>
    <source>
        <strain evidence="3">CBS 578.67</strain>
    </source>
</reference>
<evidence type="ECO:0000313" key="5">
    <source>
        <dbReference type="Proteomes" id="UP000332933"/>
    </source>
</evidence>
<reference evidence="4 5" key="1">
    <citation type="submission" date="2019-03" db="EMBL/GenBank/DDBJ databases">
        <authorList>
            <person name="Gaulin E."/>
            <person name="Dumas B."/>
        </authorList>
    </citation>
    <scope>NUCLEOTIDE SEQUENCE [LARGE SCALE GENOMIC DNA]</scope>
    <source>
        <strain evidence="4">CBS 568.67</strain>
    </source>
</reference>
<feature type="chain" id="PRO_5036116201" evidence="2">
    <location>
        <begin position="21"/>
        <end position="118"/>
    </location>
</feature>
<evidence type="ECO:0000313" key="4">
    <source>
        <dbReference type="EMBL" id="VFT88828.1"/>
    </source>
</evidence>
<feature type="region of interest" description="Disordered" evidence="1">
    <location>
        <begin position="88"/>
        <end position="118"/>
    </location>
</feature>
<evidence type="ECO:0000313" key="3">
    <source>
        <dbReference type="EMBL" id="KAF0697327.1"/>
    </source>
</evidence>
<evidence type="ECO:0000256" key="2">
    <source>
        <dbReference type="SAM" id="SignalP"/>
    </source>
</evidence>
<name>A0A485KUS9_9STRA</name>
<accession>A0A485KUS9</accession>
<proteinExistence type="predicted"/>
<sequence length="118" mass="12662">MVALPVLLTLGSASTFFVTASPTPTGTPLPTTTAYPTVKPIPANACERCTTPGRQCFVGEPFYSCQNWDKERCLKASAYAKWCELLPSTTVSPTDEPTNDDEPTGDDEPTDDDEPSGE</sequence>
<feature type="signal peptide" evidence="2">
    <location>
        <begin position="1"/>
        <end position="20"/>
    </location>
</feature>
<evidence type="ECO:0000256" key="1">
    <source>
        <dbReference type="SAM" id="MobiDB-lite"/>
    </source>
</evidence>
<keyword evidence="2" id="KW-0732">Signal</keyword>